<dbReference type="Pfam" id="PF05136">
    <property type="entry name" value="Phage_portal_2"/>
    <property type="match status" value="1"/>
</dbReference>
<sequence length="572" mass="63411">MGWRLDPESLELLGGGLSPAAESVGEFHGPAPEGFRVPDGAGNELAIAGDSFSGASRFSRELANYVPAMRSADQDIAPAKRMADVRSRDLGRNDAFLQGGIDSRKDNIVGSYFMLNAKPNSARLFGKEDTTWEDEFQEEVEELFAADAESFEAYMDASGRNTLTAMVRLAVEQHTIHGEILAAVEWLPEPGRPFATAIQMIDSDRLSTPPNMLGDASVSLGVKLNERGAPIGYFIRKAHPSEFRKPEAQKFTYVEARHKHGRRKMLHIFEQRRAAQSRGLGAMVAAIPEMKMSKQFRQIVLQNAIFNSTFAATIESDTLDPSTVFQMLGGSDATPEAVQRLLTGYMAGHYQTMGELMGGSKNLNIDGVRIPHLPPGTKLNLNGAGKGGPLGTSFEIALNRVMAAALGLSYEQFSRDYSNTNYSSARAAMSETYKGMLSIKRAVADRFASEIYRLWMEEMLNDGAITSIRRRMPSWYEGRNKEWYSACDWVGASRGQIDELKETQAAILRLNNGISTLEIENARLGQDWRKQLRQLKREQEWKDAYQVLQGEKNQDTLNALSGNKNEKEVGDE</sequence>
<dbReference type="OrthoDB" id="9770450at2"/>
<accession>A0A398BXH2</accession>
<evidence type="ECO:0000256" key="1">
    <source>
        <dbReference type="SAM" id="MobiDB-lite"/>
    </source>
</evidence>
<comment type="caution">
    <text evidence="2">The sequence shown here is derived from an EMBL/GenBank/DDBJ whole genome shotgun (WGS) entry which is preliminary data.</text>
</comment>
<evidence type="ECO:0000313" key="3">
    <source>
        <dbReference type="Proteomes" id="UP000266649"/>
    </source>
</evidence>
<dbReference type="NCBIfam" id="TIGR01539">
    <property type="entry name" value="portal_lambda"/>
    <property type="match status" value="1"/>
</dbReference>
<keyword evidence="3" id="KW-1185">Reference proteome</keyword>
<dbReference type="GO" id="GO:0005198">
    <property type="term" value="F:structural molecule activity"/>
    <property type="evidence" value="ECO:0007669"/>
    <property type="project" value="InterPro"/>
</dbReference>
<dbReference type="EMBL" id="QXXQ01000005">
    <property type="protein sequence ID" value="RID91896.1"/>
    <property type="molecule type" value="Genomic_DNA"/>
</dbReference>
<feature type="region of interest" description="Disordered" evidence="1">
    <location>
        <begin position="552"/>
        <end position="572"/>
    </location>
</feature>
<dbReference type="InterPro" id="IPR006429">
    <property type="entry name" value="Phage_lambda_portal"/>
</dbReference>
<reference evidence="2 3" key="1">
    <citation type="submission" date="2018-09" db="EMBL/GenBank/DDBJ databases">
        <title>Gemmobacter lutimaris sp. nov., a marine bacterium isolated from tidal flat.</title>
        <authorList>
            <person name="Lee D.W."/>
            <person name="Yoo Y."/>
            <person name="Kim J.-J."/>
            <person name="Kim B.S."/>
        </authorList>
    </citation>
    <scope>NUCLEOTIDE SEQUENCE [LARGE SCALE GENOMIC DNA]</scope>
    <source>
        <strain evidence="2 3">YJ-T1-11</strain>
    </source>
</reference>
<dbReference type="AlphaFoldDB" id="A0A398BXH2"/>
<dbReference type="RefSeq" id="WP_119134957.1">
    <property type="nucleotide sequence ID" value="NZ_QXXQ01000005.1"/>
</dbReference>
<dbReference type="GO" id="GO:0019068">
    <property type="term" value="P:virion assembly"/>
    <property type="evidence" value="ECO:0007669"/>
    <property type="project" value="InterPro"/>
</dbReference>
<organism evidence="2 3">
    <name type="scientific">Gemmobacter lutimaris</name>
    <dbReference type="NCBI Taxonomy" id="2306023"/>
    <lineage>
        <taxon>Bacteria</taxon>
        <taxon>Pseudomonadati</taxon>
        <taxon>Pseudomonadota</taxon>
        <taxon>Alphaproteobacteria</taxon>
        <taxon>Rhodobacterales</taxon>
        <taxon>Paracoccaceae</taxon>
        <taxon>Gemmobacter</taxon>
    </lineage>
</organism>
<proteinExistence type="predicted"/>
<gene>
    <name evidence="2" type="ORF">D2N39_11720</name>
</gene>
<dbReference type="Proteomes" id="UP000266649">
    <property type="component" value="Unassembled WGS sequence"/>
</dbReference>
<protein>
    <submittedName>
        <fullName evidence="2">Phage portal protein</fullName>
    </submittedName>
</protein>
<evidence type="ECO:0000313" key="2">
    <source>
        <dbReference type="EMBL" id="RID91896.1"/>
    </source>
</evidence>
<name>A0A398BXH2_9RHOB</name>